<organism evidence="2 3">
    <name type="scientific">Jejuia pallidilutea</name>
    <dbReference type="NCBI Taxonomy" id="504487"/>
    <lineage>
        <taxon>Bacteria</taxon>
        <taxon>Pseudomonadati</taxon>
        <taxon>Bacteroidota</taxon>
        <taxon>Flavobacteriia</taxon>
        <taxon>Flavobacteriales</taxon>
        <taxon>Flavobacteriaceae</taxon>
        <taxon>Jejuia</taxon>
    </lineage>
</organism>
<proteinExistence type="predicted"/>
<name>A0A090VUK1_9FLAO</name>
<dbReference type="EMBL" id="BBNR01000019">
    <property type="protein sequence ID" value="GAL68400.1"/>
    <property type="molecule type" value="Genomic_DNA"/>
</dbReference>
<evidence type="ECO:0000313" key="3">
    <source>
        <dbReference type="Proteomes" id="UP000029641"/>
    </source>
</evidence>
<reference evidence="2 3" key="1">
    <citation type="journal article" date="2014" name="Genome Announc.">
        <title>Draft Genome Sequence of Marine Flavobacterium Jejuia pallidilutea Strain 11shimoA1 and Pigmentation Mutants.</title>
        <authorList>
            <person name="Takatani N."/>
            <person name="Nakanishi M."/>
            <person name="Meirelles P."/>
            <person name="Mino S."/>
            <person name="Suda W."/>
            <person name="Oshima K."/>
            <person name="Hattori M."/>
            <person name="Ohkuma M."/>
            <person name="Hosokawa M."/>
            <person name="Miyashita K."/>
            <person name="Thompson F.L."/>
            <person name="Niwa A."/>
            <person name="Sawabe T."/>
            <person name="Sawabe T."/>
        </authorList>
    </citation>
    <scope>NUCLEOTIDE SEQUENCE [LARGE SCALE GENOMIC DNA]</scope>
    <source>
        <strain evidence="2 3">JCM 19301</strain>
    </source>
</reference>
<gene>
    <name evidence="2" type="ORF">JCM19301_2007</name>
</gene>
<evidence type="ECO:0000313" key="2">
    <source>
        <dbReference type="EMBL" id="GAL68400.1"/>
    </source>
</evidence>
<dbReference type="Proteomes" id="UP000029641">
    <property type="component" value="Unassembled WGS sequence"/>
</dbReference>
<sequence length="50" mass="5775">MDLHITQFEHIIDCIQNNKEPEVNGEEAIKVIRLLDAIYESSKTGKTIYL</sequence>
<comment type="caution">
    <text evidence="2">The sequence shown here is derived from an EMBL/GenBank/DDBJ whole genome shotgun (WGS) entry which is preliminary data.</text>
</comment>
<dbReference type="AlphaFoldDB" id="A0A090VUK1"/>
<dbReference type="Gene3D" id="3.30.360.10">
    <property type="entry name" value="Dihydrodipicolinate Reductase, domain 2"/>
    <property type="match status" value="1"/>
</dbReference>
<protein>
    <recommendedName>
        <fullName evidence="1">Gfo/Idh/MocA-like oxidoreductase C-terminal domain-containing protein</fullName>
    </recommendedName>
</protein>
<evidence type="ECO:0000259" key="1">
    <source>
        <dbReference type="Pfam" id="PF02894"/>
    </source>
</evidence>
<dbReference type="InterPro" id="IPR004104">
    <property type="entry name" value="Gfo/Idh/MocA-like_OxRdtase_C"/>
</dbReference>
<accession>A0A090VUK1</accession>
<feature type="domain" description="Gfo/Idh/MocA-like oxidoreductase C-terminal" evidence="1">
    <location>
        <begin position="2"/>
        <end position="48"/>
    </location>
</feature>
<dbReference type="Pfam" id="PF02894">
    <property type="entry name" value="GFO_IDH_MocA_C"/>
    <property type="match status" value="1"/>
</dbReference>